<evidence type="ECO:0000313" key="9">
    <source>
        <dbReference type="EMBL" id="KIH54595.1"/>
    </source>
</evidence>
<keyword evidence="10" id="KW-1185">Reference proteome</keyword>
<evidence type="ECO:0000256" key="8">
    <source>
        <dbReference type="SAM" id="MobiDB-lite"/>
    </source>
</evidence>
<dbReference type="InterPro" id="IPR029033">
    <property type="entry name" value="His_PPase_superfam"/>
</dbReference>
<dbReference type="Pfam" id="PF00328">
    <property type="entry name" value="His_Phos_2"/>
    <property type="match status" value="1"/>
</dbReference>
<dbReference type="Proteomes" id="UP000054047">
    <property type="component" value="Unassembled WGS sequence"/>
</dbReference>
<evidence type="ECO:0000256" key="4">
    <source>
        <dbReference type="ARBA" id="ARBA00022729"/>
    </source>
</evidence>
<name>A0A0C2G0X9_9BILA</name>
<dbReference type="AlphaFoldDB" id="A0A0C2G0X9"/>
<dbReference type="InterPro" id="IPR050645">
    <property type="entry name" value="Histidine_acid_phosphatase"/>
</dbReference>
<organism evidence="9 10">
    <name type="scientific">Ancylostoma duodenale</name>
    <dbReference type="NCBI Taxonomy" id="51022"/>
    <lineage>
        <taxon>Eukaryota</taxon>
        <taxon>Metazoa</taxon>
        <taxon>Ecdysozoa</taxon>
        <taxon>Nematoda</taxon>
        <taxon>Chromadorea</taxon>
        <taxon>Rhabditida</taxon>
        <taxon>Rhabditina</taxon>
        <taxon>Rhabditomorpha</taxon>
        <taxon>Strongyloidea</taxon>
        <taxon>Ancylostomatidae</taxon>
        <taxon>Ancylostomatinae</taxon>
        <taxon>Ancylostoma</taxon>
    </lineage>
</organism>
<dbReference type="SUPFAM" id="SSF53254">
    <property type="entry name" value="Phosphoglycerate mutase-like"/>
    <property type="match status" value="1"/>
</dbReference>
<evidence type="ECO:0000256" key="7">
    <source>
        <dbReference type="ARBA" id="ARBA00023180"/>
    </source>
</evidence>
<dbReference type="OrthoDB" id="10257284at2759"/>
<dbReference type="Gene3D" id="3.40.50.1240">
    <property type="entry name" value="Phosphoglycerate mutase-like"/>
    <property type="match status" value="1"/>
</dbReference>
<dbReference type="EC" id="3.1.3.2" evidence="3"/>
<evidence type="ECO:0000256" key="6">
    <source>
        <dbReference type="ARBA" id="ARBA00023157"/>
    </source>
</evidence>
<keyword evidence="5" id="KW-0378">Hydrolase</keyword>
<evidence type="ECO:0000256" key="2">
    <source>
        <dbReference type="ARBA" id="ARBA00005375"/>
    </source>
</evidence>
<gene>
    <name evidence="9" type="ORF">ANCDUO_15258</name>
</gene>
<dbReference type="EMBL" id="KN738836">
    <property type="protein sequence ID" value="KIH54595.1"/>
    <property type="molecule type" value="Genomic_DNA"/>
</dbReference>
<evidence type="ECO:0000256" key="1">
    <source>
        <dbReference type="ARBA" id="ARBA00000032"/>
    </source>
</evidence>
<keyword evidence="6" id="KW-1015">Disulfide bond</keyword>
<dbReference type="PANTHER" id="PTHR11567:SF211">
    <property type="entry name" value="PROSTATIC ACID PHOSPHATASE"/>
    <property type="match status" value="1"/>
</dbReference>
<feature type="compositionally biased region" description="Polar residues" evidence="8">
    <location>
        <begin position="160"/>
        <end position="180"/>
    </location>
</feature>
<dbReference type="PANTHER" id="PTHR11567">
    <property type="entry name" value="ACID PHOSPHATASE-RELATED"/>
    <property type="match status" value="1"/>
</dbReference>
<dbReference type="GO" id="GO:0003993">
    <property type="term" value="F:acid phosphatase activity"/>
    <property type="evidence" value="ECO:0007669"/>
    <property type="project" value="UniProtKB-EC"/>
</dbReference>
<reference evidence="9 10" key="1">
    <citation type="submission" date="2013-12" db="EMBL/GenBank/DDBJ databases">
        <title>Draft genome of the parsitic nematode Ancylostoma duodenale.</title>
        <authorList>
            <person name="Mitreva M."/>
        </authorList>
    </citation>
    <scope>NUCLEOTIDE SEQUENCE [LARGE SCALE GENOMIC DNA]</scope>
    <source>
        <strain evidence="9 10">Zhejiang</strain>
    </source>
</reference>
<evidence type="ECO:0000313" key="10">
    <source>
        <dbReference type="Proteomes" id="UP000054047"/>
    </source>
</evidence>
<evidence type="ECO:0000256" key="3">
    <source>
        <dbReference type="ARBA" id="ARBA00012646"/>
    </source>
</evidence>
<proteinExistence type="inferred from homology"/>
<keyword evidence="7" id="KW-0325">Glycoprotein</keyword>
<sequence>MYVNHFQVKEKTIDFLSGVNTFRNIKWIHTRSGKLLSTILKNNHKATGKSLASKKFLAYSTHDLTISALLESMGVMKAALSPQRRPSFTAALVFELWKSNGSGHYVKILYRRGPGFDEYRDLTKSVAGCGQHEFCPMEDFSKSMEPFKHDHPEELCVVGSSDSENNKNQKSLQTDGIQRK</sequence>
<accession>A0A0C2G0X9</accession>
<evidence type="ECO:0000256" key="5">
    <source>
        <dbReference type="ARBA" id="ARBA00022801"/>
    </source>
</evidence>
<feature type="region of interest" description="Disordered" evidence="8">
    <location>
        <begin position="153"/>
        <end position="180"/>
    </location>
</feature>
<dbReference type="InterPro" id="IPR000560">
    <property type="entry name" value="His_Pase_clade-2"/>
</dbReference>
<keyword evidence="4" id="KW-0732">Signal</keyword>
<comment type="catalytic activity">
    <reaction evidence="1">
        <text>a phosphate monoester + H2O = an alcohol + phosphate</text>
        <dbReference type="Rhea" id="RHEA:15017"/>
        <dbReference type="ChEBI" id="CHEBI:15377"/>
        <dbReference type="ChEBI" id="CHEBI:30879"/>
        <dbReference type="ChEBI" id="CHEBI:43474"/>
        <dbReference type="ChEBI" id="CHEBI:67140"/>
        <dbReference type="EC" id="3.1.3.2"/>
    </reaction>
</comment>
<protein>
    <recommendedName>
        <fullName evidence="3">acid phosphatase</fullName>
        <ecNumber evidence="3">3.1.3.2</ecNumber>
    </recommendedName>
</protein>
<comment type="similarity">
    <text evidence="2">Belongs to the histidine acid phosphatase family.</text>
</comment>